<protein>
    <submittedName>
        <fullName evidence="1">Uncharacterized protein</fullName>
    </submittedName>
</protein>
<sequence length="51" mass="5545">MQKSFSSKDCCVLLRVIHGKGCPFIYIIDGVDVDLPLACPGGQSCTESRAW</sequence>
<reference evidence="1" key="1">
    <citation type="journal article" date="2019" name="bioRxiv">
        <title>The Genome of the Zebra Mussel, Dreissena polymorpha: A Resource for Invasive Species Research.</title>
        <authorList>
            <person name="McCartney M.A."/>
            <person name="Auch B."/>
            <person name="Kono T."/>
            <person name="Mallez S."/>
            <person name="Zhang Y."/>
            <person name="Obille A."/>
            <person name="Becker A."/>
            <person name="Abrahante J.E."/>
            <person name="Garbe J."/>
            <person name="Badalamenti J.P."/>
            <person name="Herman A."/>
            <person name="Mangelson H."/>
            <person name="Liachko I."/>
            <person name="Sullivan S."/>
            <person name="Sone E.D."/>
            <person name="Koren S."/>
            <person name="Silverstein K.A.T."/>
            <person name="Beckman K.B."/>
            <person name="Gohl D.M."/>
        </authorList>
    </citation>
    <scope>NUCLEOTIDE SEQUENCE</scope>
    <source>
        <strain evidence="1">Duluth1</strain>
        <tissue evidence="1">Whole animal</tissue>
    </source>
</reference>
<gene>
    <name evidence="1" type="ORF">DPMN_116886</name>
</gene>
<dbReference type="EMBL" id="JAIWYP010000004">
    <property type="protein sequence ID" value="KAH3843371.1"/>
    <property type="molecule type" value="Genomic_DNA"/>
</dbReference>
<proteinExistence type="predicted"/>
<name>A0A9D4KQN1_DREPO</name>
<comment type="caution">
    <text evidence="1">The sequence shown here is derived from an EMBL/GenBank/DDBJ whole genome shotgun (WGS) entry which is preliminary data.</text>
</comment>
<accession>A0A9D4KQN1</accession>
<evidence type="ECO:0000313" key="2">
    <source>
        <dbReference type="Proteomes" id="UP000828390"/>
    </source>
</evidence>
<keyword evidence="2" id="KW-1185">Reference proteome</keyword>
<organism evidence="1 2">
    <name type="scientific">Dreissena polymorpha</name>
    <name type="common">Zebra mussel</name>
    <name type="synonym">Mytilus polymorpha</name>
    <dbReference type="NCBI Taxonomy" id="45954"/>
    <lineage>
        <taxon>Eukaryota</taxon>
        <taxon>Metazoa</taxon>
        <taxon>Spiralia</taxon>
        <taxon>Lophotrochozoa</taxon>
        <taxon>Mollusca</taxon>
        <taxon>Bivalvia</taxon>
        <taxon>Autobranchia</taxon>
        <taxon>Heteroconchia</taxon>
        <taxon>Euheterodonta</taxon>
        <taxon>Imparidentia</taxon>
        <taxon>Neoheterodontei</taxon>
        <taxon>Myida</taxon>
        <taxon>Dreissenoidea</taxon>
        <taxon>Dreissenidae</taxon>
        <taxon>Dreissena</taxon>
    </lineage>
</organism>
<reference evidence="1" key="2">
    <citation type="submission" date="2020-11" db="EMBL/GenBank/DDBJ databases">
        <authorList>
            <person name="McCartney M.A."/>
            <person name="Auch B."/>
            <person name="Kono T."/>
            <person name="Mallez S."/>
            <person name="Becker A."/>
            <person name="Gohl D.M."/>
            <person name="Silverstein K.A.T."/>
            <person name="Koren S."/>
            <person name="Bechman K.B."/>
            <person name="Herman A."/>
            <person name="Abrahante J.E."/>
            <person name="Garbe J."/>
        </authorList>
    </citation>
    <scope>NUCLEOTIDE SEQUENCE</scope>
    <source>
        <strain evidence="1">Duluth1</strain>
        <tissue evidence="1">Whole animal</tissue>
    </source>
</reference>
<dbReference type="AlphaFoldDB" id="A0A9D4KQN1"/>
<dbReference type="Proteomes" id="UP000828390">
    <property type="component" value="Unassembled WGS sequence"/>
</dbReference>
<evidence type="ECO:0000313" key="1">
    <source>
        <dbReference type="EMBL" id="KAH3843371.1"/>
    </source>
</evidence>